<dbReference type="InterPro" id="IPR001754">
    <property type="entry name" value="OMPdeCOase_dom"/>
</dbReference>
<evidence type="ECO:0000256" key="7">
    <source>
        <dbReference type="ARBA" id="ARBA00023277"/>
    </source>
</evidence>
<evidence type="ECO:0000256" key="1">
    <source>
        <dbReference type="ARBA" id="ARBA00000718"/>
    </source>
</evidence>
<keyword evidence="6" id="KW-0456">Lyase</keyword>
<dbReference type="GO" id="GO:0006207">
    <property type="term" value="P:'de novo' pyrimidine nucleobase biosynthetic process"/>
    <property type="evidence" value="ECO:0007669"/>
    <property type="project" value="InterPro"/>
</dbReference>
<dbReference type="Gene3D" id="3.20.20.70">
    <property type="entry name" value="Aldolase class I"/>
    <property type="match status" value="1"/>
</dbReference>
<dbReference type="PANTHER" id="PTHR35039">
    <property type="entry name" value="3-KETO-L-GULONATE-6-PHOSPHATE DECARBOXYLASE SGBH-RELATED"/>
    <property type="match status" value="1"/>
</dbReference>
<dbReference type="NCBIfam" id="TIGR03128">
    <property type="entry name" value="RuMP_HxlA"/>
    <property type="match status" value="1"/>
</dbReference>
<dbReference type="Proteomes" id="UP000247485">
    <property type="component" value="Unassembled WGS sequence"/>
</dbReference>
<organism evidence="13 14">
    <name type="scientific">Klebsiella oxytoca</name>
    <dbReference type="NCBI Taxonomy" id="571"/>
    <lineage>
        <taxon>Bacteria</taxon>
        <taxon>Pseudomonadati</taxon>
        <taxon>Pseudomonadota</taxon>
        <taxon>Gammaproteobacteria</taxon>
        <taxon>Enterobacterales</taxon>
        <taxon>Enterobacteriaceae</taxon>
        <taxon>Klebsiella/Raoultella group</taxon>
        <taxon>Klebsiella</taxon>
    </lineage>
</organism>
<dbReference type="GO" id="GO:0019854">
    <property type="term" value="P:L-ascorbic acid catabolic process"/>
    <property type="evidence" value="ECO:0007669"/>
    <property type="project" value="TreeGrafter"/>
</dbReference>
<comment type="similarity">
    <text evidence="3">Belongs to the HPS/KGPDC family. HPS subfamily.</text>
</comment>
<dbReference type="EC" id="4.1.2.43" evidence="4"/>
<feature type="domain" description="Orotidine 5'-phosphate decarboxylase" evidence="12">
    <location>
        <begin position="2"/>
        <end position="203"/>
    </location>
</feature>
<keyword evidence="7" id="KW-0119">Carbohydrate metabolism</keyword>
<evidence type="ECO:0000256" key="2">
    <source>
        <dbReference type="ARBA" id="ARBA00005014"/>
    </source>
</evidence>
<evidence type="ECO:0000256" key="4">
    <source>
        <dbReference type="ARBA" id="ARBA00012890"/>
    </source>
</evidence>
<dbReference type="CDD" id="cd04726">
    <property type="entry name" value="KGPDC_HPS"/>
    <property type="match status" value="1"/>
</dbReference>
<comment type="catalytic activity">
    <reaction evidence="8">
        <text>3-dehydro-L-gulonate 6-phosphate + H(+) = L-xylulose 5-phosphate + CO2</text>
        <dbReference type="Rhea" id="RHEA:14353"/>
        <dbReference type="ChEBI" id="CHEBI:15378"/>
        <dbReference type="ChEBI" id="CHEBI:16526"/>
        <dbReference type="ChEBI" id="CHEBI:57829"/>
        <dbReference type="ChEBI" id="CHEBI:58774"/>
        <dbReference type="EC" id="4.1.1.85"/>
    </reaction>
    <physiologicalReaction direction="left-to-right" evidence="8">
        <dbReference type="Rhea" id="RHEA:14354"/>
    </physiologicalReaction>
</comment>
<name>A0A318FD53_KLEOX</name>
<dbReference type="GO" id="GO:0033982">
    <property type="term" value="F:3-dehydro-L-gulonate-6-phosphate decarboxylase activity"/>
    <property type="evidence" value="ECO:0007669"/>
    <property type="project" value="UniProtKB-EC"/>
</dbReference>
<sequence>MKLQLALDDLDLVKALRMIEQVHDSIDIIEVGTPFVIDEGMRAVREIKRFFPEKEVLADLKIMDAGYYEAELAFEAGADYATVLGVTDVLTVKGCVEVAEKYNRKIVVDMICVEDMPGKIAQMEATGAHILAVHTGADQQAAGREPIDDLRIMAQHVKSAQMSVAGGISSRTAQKYVDLKPSILIVGTGITHQKDPRAEAAAIKQIMNGAK</sequence>
<dbReference type="SMART" id="SM00934">
    <property type="entry name" value="OMPdecase"/>
    <property type="match status" value="1"/>
</dbReference>
<evidence type="ECO:0000256" key="11">
    <source>
        <dbReference type="ARBA" id="ARBA00080293"/>
    </source>
</evidence>
<accession>A0A318FD53</accession>
<dbReference type="EC" id="4.1.1.85" evidence="10"/>
<dbReference type="EMBL" id="QJJG01000019">
    <property type="protein sequence ID" value="PXW39563.1"/>
    <property type="molecule type" value="Genomic_DNA"/>
</dbReference>
<comment type="similarity">
    <text evidence="9">Belongs to the HPS/KGPDC family. KGPDC subfamily.</text>
</comment>
<evidence type="ECO:0000259" key="12">
    <source>
        <dbReference type="SMART" id="SM00934"/>
    </source>
</evidence>
<evidence type="ECO:0000256" key="10">
    <source>
        <dbReference type="ARBA" id="ARBA00066421"/>
    </source>
</evidence>
<evidence type="ECO:0000256" key="5">
    <source>
        <dbReference type="ARBA" id="ARBA00022793"/>
    </source>
</evidence>
<evidence type="ECO:0000313" key="14">
    <source>
        <dbReference type="Proteomes" id="UP000247485"/>
    </source>
</evidence>
<comment type="pathway">
    <text evidence="2">One-carbon metabolism; formaldehyde assimilation via RuMP pathway; D-fructose 6-phosphate from D-ribulose 5-phosphate and formaldehyde: step 1/2.</text>
</comment>
<evidence type="ECO:0000256" key="9">
    <source>
        <dbReference type="ARBA" id="ARBA00061676"/>
    </source>
</evidence>
<dbReference type="FunFam" id="3.20.20.70:FF:000022">
    <property type="entry name" value="3-keto-L-gulonate-6-phosphate decarboxylase UlaD"/>
    <property type="match status" value="1"/>
</dbReference>
<evidence type="ECO:0000313" key="13">
    <source>
        <dbReference type="EMBL" id="PXW39563.1"/>
    </source>
</evidence>
<keyword evidence="5" id="KW-0210">Decarboxylase</keyword>
<dbReference type="SUPFAM" id="SSF51366">
    <property type="entry name" value="Ribulose-phoshate binding barrel"/>
    <property type="match status" value="1"/>
</dbReference>
<dbReference type="InterPro" id="IPR041710">
    <property type="entry name" value="HPS/KGPDC"/>
</dbReference>
<dbReference type="Pfam" id="PF00215">
    <property type="entry name" value="OMPdecase"/>
    <property type="match status" value="1"/>
</dbReference>
<dbReference type="UniPathway" id="UPA00294">
    <property type="reaction ID" value="UER00434"/>
</dbReference>
<evidence type="ECO:0000256" key="8">
    <source>
        <dbReference type="ARBA" id="ARBA00050573"/>
    </source>
</evidence>
<evidence type="ECO:0000256" key="6">
    <source>
        <dbReference type="ARBA" id="ARBA00023239"/>
    </source>
</evidence>
<dbReference type="GO" id="GO:0004590">
    <property type="term" value="F:orotidine-5'-phosphate decarboxylase activity"/>
    <property type="evidence" value="ECO:0007669"/>
    <property type="project" value="InterPro"/>
</dbReference>
<dbReference type="InterPro" id="IPR013785">
    <property type="entry name" value="Aldolase_TIM"/>
</dbReference>
<reference evidence="13 14" key="1">
    <citation type="submission" date="2018-05" db="EMBL/GenBank/DDBJ databases">
        <title>Freshwater and sediment microbial communities from various areas in North America, analyzing microbe dynamics in response to fracking.</title>
        <authorList>
            <person name="Lamendella R."/>
        </authorList>
    </citation>
    <scope>NUCLEOTIDE SEQUENCE [LARGE SCALE GENOMIC DNA]</scope>
    <source>
        <strain evidence="13 14">67</strain>
    </source>
</reference>
<protein>
    <recommendedName>
        <fullName evidence="11">3-dehydro-L-gulonate-6-phosphate decarboxylase</fullName>
        <ecNumber evidence="10">4.1.1.85</ecNumber>
        <ecNumber evidence="4">4.1.2.43</ecNumber>
    </recommendedName>
</protein>
<dbReference type="InterPro" id="IPR011060">
    <property type="entry name" value="RibuloseP-bd_barrel"/>
</dbReference>
<evidence type="ECO:0000256" key="3">
    <source>
        <dbReference type="ARBA" id="ARBA00006350"/>
    </source>
</evidence>
<dbReference type="InterPro" id="IPR017553">
    <property type="entry name" value="3-hexulose-6-phosphate_synth"/>
</dbReference>
<comment type="catalytic activity">
    <reaction evidence="1">
        <text>D-ribulose 5-phosphate + formaldehyde = D-arabino-hex-3-ulose 6-phosphate</text>
        <dbReference type="Rhea" id="RHEA:25201"/>
        <dbReference type="ChEBI" id="CHEBI:16842"/>
        <dbReference type="ChEBI" id="CHEBI:58121"/>
        <dbReference type="ChEBI" id="CHEBI:58542"/>
        <dbReference type="EC" id="4.1.2.43"/>
    </reaction>
</comment>
<dbReference type="AlphaFoldDB" id="A0A318FD53"/>
<comment type="caution">
    <text evidence="13">The sequence shown here is derived from an EMBL/GenBank/DDBJ whole genome shotgun (WGS) entry which is preliminary data.</text>
</comment>
<dbReference type="RefSeq" id="WP_109240492.1">
    <property type="nucleotide sequence ID" value="NZ_QJJG01000019.1"/>
</dbReference>
<proteinExistence type="inferred from homology"/>
<gene>
    <name evidence="13" type="ORF">DET57_11948</name>
</gene>
<dbReference type="GO" id="GO:0019647">
    <property type="term" value="P:formaldehyde assimilation via ribulose monophosphate cycle"/>
    <property type="evidence" value="ECO:0007669"/>
    <property type="project" value="UniProtKB-UniPathway"/>
</dbReference>
<dbReference type="PANTHER" id="PTHR35039:SF3">
    <property type="entry name" value="3-KETO-L-GULONATE-6-PHOSPHATE DECARBOXYLASE SGBH-RELATED"/>
    <property type="match status" value="1"/>
</dbReference>
<dbReference type="GO" id="GO:0043801">
    <property type="term" value="F:hexulose-6-phosphate synthase activity"/>
    <property type="evidence" value="ECO:0007669"/>
    <property type="project" value="UniProtKB-EC"/>
</dbReference>